<protein>
    <submittedName>
        <fullName evidence="2">Class I SAM-dependent methyltransferase</fullName>
    </submittedName>
</protein>
<dbReference type="SUPFAM" id="SSF53335">
    <property type="entry name" value="S-adenosyl-L-methionine-dependent methyltransferases"/>
    <property type="match status" value="1"/>
</dbReference>
<dbReference type="EMBL" id="JAETXX010000011">
    <property type="protein sequence ID" value="MCF8715986.1"/>
    <property type="molecule type" value="Genomic_DNA"/>
</dbReference>
<dbReference type="Gene3D" id="3.40.50.150">
    <property type="entry name" value="Vaccinia Virus protein VP39"/>
    <property type="match status" value="1"/>
</dbReference>
<reference evidence="2 3" key="1">
    <citation type="submission" date="2021-01" db="EMBL/GenBank/DDBJ databases">
        <title>Genome sequencing of Joostella atrarenae M1-2 (= KCTC 23194).</title>
        <authorList>
            <person name="Zakaria M.R."/>
            <person name="Lam M.Q."/>
            <person name="Chong C.S."/>
        </authorList>
    </citation>
    <scope>NUCLEOTIDE SEQUENCE [LARGE SCALE GENOMIC DNA]</scope>
    <source>
        <strain evidence="2 3">M1-2</strain>
    </source>
</reference>
<keyword evidence="2" id="KW-0489">Methyltransferase</keyword>
<keyword evidence="3" id="KW-1185">Reference proteome</keyword>
<dbReference type="InterPro" id="IPR041698">
    <property type="entry name" value="Methyltransf_25"/>
</dbReference>
<feature type="domain" description="Methyltransferase" evidence="1">
    <location>
        <begin position="69"/>
        <end position="152"/>
    </location>
</feature>
<proteinExistence type="predicted"/>
<evidence type="ECO:0000313" key="3">
    <source>
        <dbReference type="Proteomes" id="UP000829517"/>
    </source>
</evidence>
<evidence type="ECO:0000313" key="2">
    <source>
        <dbReference type="EMBL" id="MCF8715986.1"/>
    </source>
</evidence>
<dbReference type="GO" id="GO:0008168">
    <property type="term" value="F:methyltransferase activity"/>
    <property type="evidence" value="ECO:0007669"/>
    <property type="project" value="UniProtKB-KW"/>
</dbReference>
<dbReference type="RefSeq" id="WP_236959951.1">
    <property type="nucleotide sequence ID" value="NZ_JAETXX010000011.1"/>
</dbReference>
<dbReference type="GO" id="GO:0032259">
    <property type="term" value="P:methylation"/>
    <property type="evidence" value="ECO:0007669"/>
    <property type="project" value="UniProtKB-KW"/>
</dbReference>
<gene>
    <name evidence="2" type="ORF">JM658_14205</name>
</gene>
<comment type="caution">
    <text evidence="2">The sequence shown here is derived from an EMBL/GenBank/DDBJ whole genome shotgun (WGS) entry which is preliminary data.</text>
</comment>
<keyword evidence="2" id="KW-0808">Transferase</keyword>
<organism evidence="2 3">
    <name type="scientific">Joostella atrarenae</name>
    <dbReference type="NCBI Taxonomy" id="679257"/>
    <lineage>
        <taxon>Bacteria</taxon>
        <taxon>Pseudomonadati</taxon>
        <taxon>Bacteroidota</taxon>
        <taxon>Flavobacteriia</taxon>
        <taxon>Flavobacteriales</taxon>
        <taxon>Flavobacteriaceae</taxon>
        <taxon>Joostella</taxon>
    </lineage>
</organism>
<sequence length="225" mass="25198">MKDNNSGAKKIKKPWPTKDAMEQVYAMKLWGDNKSDFYSGFGSHDPEIVNPYIDVVTSFLTSFKKPLVVCDLGCGDFNVGKELVAHTQKYIAVDIVATLIARNKEKFKDSNLEFHCLDIAKDDLPAGDCVLVRQVLQHLSNAEIQSIVPKLANFKYIILTEHLPEQAFTPNKDIISGQGIRLKKNSGLNLLAPPFNFKVQEEKQLLSLSSKGYKGVILTTMYTVF</sequence>
<dbReference type="InterPro" id="IPR029063">
    <property type="entry name" value="SAM-dependent_MTases_sf"/>
</dbReference>
<accession>A0ABS9J6E3</accession>
<evidence type="ECO:0000259" key="1">
    <source>
        <dbReference type="Pfam" id="PF13649"/>
    </source>
</evidence>
<name>A0ABS9J6E3_9FLAO</name>
<dbReference type="Pfam" id="PF13649">
    <property type="entry name" value="Methyltransf_25"/>
    <property type="match status" value="1"/>
</dbReference>
<dbReference type="Proteomes" id="UP000829517">
    <property type="component" value="Unassembled WGS sequence"/>
</dbReference>